<evidence type="ECO:0000256" key="1">
    <source>
        <dbReference type="ARBA" id="ARBA00004613"/>
    </source>
</evidence>
<dbReference type="GO" id="GO:0005576">
    <property type="term" value="C:extracellular region"/>
    <property type="evidence" value="ECO:0007669"/>
    <property type="project" value="UniProtKB-SubCell"/>
</dbReference>
<evidence type="ECO:0000256" key="2">
    <source>
        <dbReference type="ARBA" id="ARBA00007447"/>
    </source>
</evidence>
<comment type="caution">
    <text evidence="10">The sequence shown here is derived from an EMBL/GenBank/DDBJ whole genome shotgun (WGS) entry which is preliminary data.</text>
</comment>
<evidence type="ECO:0000256" key="3">
    <source>
        <dbReference type="ARBA" id="ARBA00022525"/>
    </source>
</evidence>
<evidence type="ECO:0000256" key="5">
    <source>
        <dbReference type="ARBA" id="ARBA00022729"/>
    </source>
</evidence>
<dbReference type="InterPro" id="IPR001969">
    <property type="entry name" value="Aspartic_peptidase_AS"/>
</dbReference>
<dbReference type="SUPFAM" id="SSF50630">
    <property type="entry name" value="Acid proteases"/>
    <property type="match status" value="1"/>
</dbReference>
<dbReference type="PROSITE" id="PS51767">
    <property type="entry name" value="PEPTIDASE_A1"/>
    <property type="match status" value="1"/>
</dbReference>
<dbReference type="EMBL" id="JACGWN010000006">
    <property type="protein sequence ID" value="KAL0447628.1"/>
    <property type="molecule type" value="Genomic_DNA"/>
</dbReference>
<keyword evidence="6" id="KW-0064">Aspartyl protease</keyword>
<feature type="domain" description="Peptidase A1" evidence="9">
    <location>
        <begin position="109"/>
        <end position="449"/>
    </location>
</feature>
<keyword evidence="8" id="KW-0325">Glycoprotein</keyword>
<dbReference type="FunFam" id="2.40.70.10:FF:000050">
    <property type="entry name" value="Aspartic proteinase CDR1"/>
    <property type="match status" value="1"/>
</dbReference>
<keyword evidence="4" id="KW-0645">Protease</keyword>
<sequence length="457" mass="50053">MNYYKFFITKSPYFKPVHYKALRTYTSYHGFLLQTLVSLLVPSSPFLLCWCFLDTLDQSNQERWHHRRLDPPGFPLVAGLQPFSFAFRASEKRVQSLFFTVDSLLSVGVPVESSIGTPPVKQLGIADTGSDLTWTQCKPCTQCYKQNIPLFDPRRTKTYRRVSCESDQCNAVGSASCDSRNACQYQVSYGDRSYSIGDLAVETFTFGSSSGGNVSFPKVVFGCGHENDGTFSATGSGIIGLGGGSLSIINQLDTSIGGKFSYCLTFLDSNISSTISFGSNAVVAGRRVVSTPLVKKSPDTFYFLTLEGVSVGKQRLQYTASNSKAEVADEGNIIIDSGTTLTFLPSELYQELESTLERAIEGKRATDSQGVFSLCYELPSDGELKSPPIVAHFKGADLALREGSTFVEVEKGVVCLTLVPSQDLAIFGNLHQMNYKIGYDLVKQEVNFLPTDCSKAQ</sequence>
<dbReference type="InterPro" id="IPR033121">
    <property type="entry name" value="PEPTIDASE_A1"/>
</dbReference>
<dbReference type="InterPro" id="IPR032799">
    <property type="entry name" value="TAXi_C"/>
</dbReference>
<dbReference type="AlphaFoldDB" id="A0AAW2X1D5"/>
<dbReference type="InterPro" id="IPR051708">
    <property type="entry name" value="Plant_Aspart_Prot_A1"/>
</dbReference>
<keyword evidence="7" id="KW-0378">Hydrolase</keyword>
<dbReference type="PANTHER" id="PTHR47967:SF128">
    <property type="entry name" value="ASPARTIC PROTEINASE CDR1-LIKE"/>
    <property type="match status" value="1"/>
</dbReference>
<protein>
    <submittedName>
        <fullName evidence="10">Aspartic proteinase CDR1</fullName>
    </submittedName>
</protein>
<evidence type="ECO:0000256" key="7">
    <source>
        <dbReference type="ARBA" id="ARBA00022801"/>
    </source>
</evidence>
<evidence type="ECO:0000256" key="6">
    <source>
        <dbReference type="ARBA" id="ARBA00022750"/>
    </source>
</evidence>
<dbReference type="PANTHER" id="PTHR47967">
    <property type="entry name" value="OS07G0603500 PROTEIN-RELATED"/>
    <property type="match status" value="1"/>
</dbReference>
<dbReference type="Gene3D" id="2.40.70.10">
    <property type="entry name" value="Acid Proteases"/>
    <property type="match status" value="2"/>
</dbReference>
<dbReference type="CDD" id="cd05476">
    <property type="entry name" value="pepsin_A_like_plant"/>
    <property type="match status" value="1"/>
</dbReference>
<keyword evidence="3" id="KW-0964">Secreted</keyword>
<comment type="subcellular location">
    <subcellularLocation>
        <location evidence="1">Secreted</location>
    </subcellularLocation>
</comment>
<dbReference type="GO" id="GO:0004190">
    <property type="term" value="F:aspartic-type endopeptidase activity"/>
    <property type="evidence" value="ECO:0007669"/>
    <property type="project" value="UniProtKB-KW"/>
</dbReference>
<dbReference type="GO" id="GO:0006508">
    <property type="term" value="P:proteolysis"/>
    <property type="evidence" value="ECO:0007669"/>
    <property type="project" value="UniProtKB-KW"/>
</dbReference>
<dbReference type="Pfam" id="PF14541">
    <property type="entry name" value="TAXi_C"/>
    <property type="match status" value="1"/>
</dbReference>
<dbReference type="FunFam" id="2.40.70.10:FF:000016">
    <property type="entry name" value="Probable aspartic protease At2g35615"/>
    <property type="match status" value="1"/>
</dbReference>
<comment type="similarity">
    <text evidence="2">Belongs to the peptidase A1 family.</text>
</comment>
<name>A0AAW2X1D5_9LAMI</name>
<dbReference type="Pfam" id="PF14543">
    <property type="entry name" value="TAXi_N"/>
    <property type="match status" value="1"/>
</dbReference>
<evidence type="ECO:0000313" key="10">
    <source>
        <dbReference type="EMBL" id="KAL0447628.1"/>
    </source>
</evidence>
<dbReference type="PROSITE" id="PS00141">
    <property type="entry name" value="ASP_PROTEASE"/>
    <property type="match status" value="2"/>
</dbReference>
<dbReference type="InterPro" id="IPR034161">
    <property type="entry name" value="Pepsin-like_plant"/>
</dbReference>
<accession>A0AAW2X1D5</accession>
<reference evidence="10" key="2">
    <citation type="journal article" date="2024" name="Plant">
        <title>Genomic evolution and insights into agronomic trait innovations of Sesamum species.</title>
        <authorList>
            <person name="Miao H."/>
            <person name="Wang L."/>
            <person name="Qu L."/>
            <person name="Liu H."/>
            <person name="Sun Y."/>
            <person name="Le M."/>
            <person name="Wang Q."/>
            <person name="Wei S."/>
            <person name="Zheng Y."/>
            <person name="Lin W."/>
            <person name="Duan Y."/>
            <person name="Cao H."/>
            <person name="Xiong S."/>
            <person name="Wang X."/>
            <person name="Wei L."/>
            <person name="Li C."/>
            <person name="Ma Q."/>
            <person name="Ju M."/>
            <person name="Zhao R."/>
            <person name="Li G."/>
            <person name="Mu C."/>
            <person name="Tian Q."/>
            <person name="Mei H."/>
            <person name="Zhang T."/>
            <person name="Gao T."/>
            <person name="Zhang H."/>
        </authorList>
    </citation>
    <scope>NUCLEOTIDE SEQUENCE</scope>
    <source>
        <strain evidence="10">KEN1</strain>
    </source>
</reference>
<evidence type="ECO:0000256" key="8">
    <source>
        <dbReference type="ARBA" id="ARBA00023180"/>
    </source>
</evidence>
<reference evidence="10" key="1">
    <citation type="submission" date="2020-06" db="EMBL/GenBank/DDBJ databases">
        <authorList>
            <person name="Li T."/>
            <person name="Hu X."/>
            <person name="Zhang T."/>
            <person name="Song X."/>
            <person name="Zhang H."/>
            <person name="Dai N."/>
            <person name="Sheng W."/>
            <person name="Hou X."/>
            <person name="Wei L."/>
        </authorList>
    </citation>
    <scope>NUCLEOTIDE SEQUENCE</scope>
    <source>
        <strain evidence="10">KEN1</strain>
        <tissue evidence="10">Leaf</tissue>
    </source>
</reference>
<dbReference type="InterPro" id="IPR021109">
    <property type="entry name" value="Peptidase_aspartic_dom_sf"/>
</dbReference>
<organism evidence="10">
    <name type="scientific">Sesamum latifolium</name>
    <dbReference type="NCBI Taxonomy" id="2727402"/>
    <lineage>
        <taxon>Eukaryota</taxon>
        <taxon>Viridiplantae</taxon>
        <taxon>Streptophyta</taxon>
        <taxon>Embryophyta</taxon>
        <taxon>Tracheophyta</taxon>
        <taxon>Spermatophyta</taxon>
        <taxon>Magnoliopsida</taxon>
        <taxon>eudicotyledons</taxon>
        <taxon>Gunneridae</taxon>
        <taxon>Pentapetalae</taxon>
        <taxon>asterids</taxon>
        <taxon>lamiids</taxon>
        <taxon>Lamiales</taxon>
        <taxon>Pedaliaceae</taxon>
        <taxon>Sesamum</taxon>
    </lineage>
</organism>
<dbReference type="InterPro" id="IPR032861">
    <property type="entry name" value="TAXi_N"/>
</dbReference>
<evidence type="ECO:0000259" key="9">
    <source>
        <dbReference type="PROSITE" id="PS51767"/>
    </source>
</evidence>
<proteinExistence type="inferred from homology"/>
<evidence type="ECO:0000256" key="4">
    <source>
        <dbReference type="ARBA" id="ARBA00022670"/>
    </source>
</evidence>
<gene>
    <name evidence="10" type="ORF">Slati_1890700</name>
</gene>
<keyword evidence="5" id="KW-0732">Signal</keyword>